<dbReference type="Proteomes" id="UP000282311">
    <property type="component" value="Unassembled WGS sequence"/>
</dbReference>
<organism evidence="1 2">
    <name type="scientific">Paenibacillus ginsengarvi</name>
    <dbReference type="NCBI Taxonomy" id="400777"/>
    <lineage>
        <taxon>Bacteria</taxon>
        <taxon>Bacillati</taxon>
        <taxon>Bacillota</taxon>
        <taxon>Bacilli</taxon>
        <taxon>Bacillales</taxon>
        <taxon>Paenibacillaceae</taxon>
        <taxon>Paenibacillus</taxon>
    </lineage>
</organism>
<protein>
    <submittedName>
        <fullName evidence="1">Uncharacterized protein</fullName>
    </submittedName>
</protein>
<evidence type="ECO:0000313" key="2">
    <source>
        <dbReference type="Proteomes" id="UP000282311"/>
    </source>
</evidence>
<evidence type="ECO:0000313" key="1">
    <source>
        <dbReference type="EMBL" id="RKN84671.1"/>
    </source>
</evidence>
<sequence>MNEERQISNLLVYKDGSRLIVSRKYDSANDLWIVMDHYGSNRLIGFLEWRLAPNAGAEPDPDFGRPSIGCQGEGSDWIGPYIVEAAEGSADCRRTFTGGNHAFDGNTGGTTTAVTSRCDVYADEADIAERTAISVDTVTLRTVNEVQGFNTKLEDGSGRAVLRETVTYTFVADSVRIHNRIEMLEDVTMHRYYGLQTVNRFWNGSVQYGSAGIAYGETYPVNGESDSGTGAHTRKTDRVRVVSADRLHALEACLDRSSGLGRAKYVSGELPIAFSKVYGKSYFNLIHGPVPHFRAGDTLEWSGAYRFFRTDV</sequence>
<keyword evidence="2" id="KW-1185">Reference proteome</keyword>
<proteinExistence type="predicted"/>
<name>A0A3B0CIJ8_9BACL</name>
<comment type="caution">
    <text evidence="1">The sequence shown here is derived from an EMBL/GenBank/DDBJ whole genome shotgun (WGS) entry which is preliminary data.</text>
</comment>
<gene>
    <name evidence="1" type="ORF">D7M11_11800</name>
</gene>
<dbReference type="AlphaFoldDB" id="A0A3B0CIJ8"/>
<dbReference type="EMBL" id="RBAH01000007">
    <property type="protein sequence ID" value="RKN84671.1"/>
    <property type="molecule type" value="Genomic_DNA"/>
</dbReference>
<accession>A0A3B0CIJ8</accession>
<reference evidence="1 2" key="1">
    <citation type="journal article" date="2007" name="Int. J. Syst. Evol. Microbiol.">
        <title>Paenibacillus ginsengarvi sp. nov., isolated from soil from ginseng cultivation.</title>
        <authorList>
            <person name="Yoon M.H."/>
            <person name="Ten L.N."/>
            <person name="Im W.T."/>
        </authorList>
    </citation>
    <scope>NUCLEOTIDE SEQUENCE [LARGE SCALE GENOMIC DNA]</scope>
    <source>
        <strain evidence="1 2">KCTC 13059</strain>
    </source>
</reference>